<evidence type="ECO:0000256" key="1">
    <source>
        <dbReference type="SAM" id="SignalP"/>
    </source>
</evidence>
<evidence type="ECO:0008006" key="4">
    <source>
        <dbReference type="Google" id="ProtNLM"/>
    </source>
</evidence>
<feature type="chain" id="PRO_5046828806" description="SMP-30/Gluconolactonase/LRE-like region domain-containing protein" evidence="1">
    <location>
        <begin position="46"/>
        <end position="299"/>
    </location>
</feature>
<evidence type="ECO:0000313" key="2">
    <source>
        <dbReference type="EMBL" id="MER7181695.1"/>
    </source>
</evidence>
<dbReference type="SUPFAM" id="SSF63829">
    <property type="entry name" value="Calcium-dependent phosphotriesterase"/>
    <property type="match status" value="1"/>
</dbReference>
<dbReference type="InterPro" id="IPR011042">
    <property type="entry name" value="6-blade_b-propeller_TolB-like"/>
</dbReference>
<keyword evidence="1" id="KW-0732">Signal</keyword>
<comment type="caution">
    <text evidence="2">The sequence shown here is derived from an EMBL/GenBank/DDBJ whole genome shotgun (WGS) entry which is preliminary data.</text>
</comment>
<name>A0ABV1WY84_9ACTN</name>
<evidence type="ECO:0000313" key="3">
    <source>
        <dbReference type="Proteomes" id="UP001474181"/>
    </source>
</evidence>
<organism evidence="2 3">
    <name type="scientific">Streptomyces hyaluromycini</name>
    <dbReference type="NCBI Taxonomy" id="1377993"/>
    <lineage>
        <taxon>Bacteria</taxon>
        <taxon>Bacillati</taxon>
        <taxon>Actinomycetota</taxon>
        <taxon>Actinomycetes</taxon>
        <taxon>Kitasatosporales</taxon>
        <taxon>Streptomycetaceae</taxon>
        <taxon>Streptomyces</taxon>
    </lineage>
</organism>
<dbReference type="Proteomes" id="UP001474181">
    <property type="component" value="Unassembled WGS sequence"/>
</dbReference>
<keyword evidence="3" id="KW-1185">Reference proteome</keyword>
<protein>
    <recommendedName>
        <fullName evidence="4">SMP-30/Gluconolactonase/LRE-like region domain-containing protein</fullName>
    </recommendedName>
</protein>
<dbReference type="InterPro" id="IPR052998">
    <property type="entry name" value="Hetero-Diels-Alderase-like"/>
</dbReference>
<dbReference type="PANTHER" id="PTHR42060:SF3">
    <property type="entry name" value="SMP-30_GLUCONOLACTONASE_LRE-LIKE REGION DOMAIN-CONTAINING PROTEIN"/>
    <property type="match status" value="1"/>
</dbReference>
<dbReference type="RefSeq" id="WP_350782714.1">
    <property type="nucleotide sequence ID" value="NZ_JBEPEK010000132.1"/>
</dbReference>
<dbReference type="EMBL" id="JBEPEK010000132">
    <property type="protein sequence ID" value="MER7181695.1"/>
    <property type="molecule type" value="Genomic_DNA"/>
</dbReference>
<dbReference type="Gene3D" id="2.120.10.30">
    <property type="entry name" value="TolB, C-terminal domain"/>
    <property type="match status" value="1"/>
</dbReference>
<reference evidence="2 3" key="1">
    <citation type="submission" date="2024-06" db="EMBL/GenBank/DDBJ databases">
        <title>The Natural Products Discovery Center: Release of the First 8490 Sequenced Strains for Exploring Actinobacteria Biosynthetic Diversity.</title>
        <authorList>
            <person name="Kalkreuter E."/>
            <person name="Kautsar S.A."/>
            <person name="Yang D."/>
            <person name="Bader C.D."/>
            <person name="Teijaro C.N."/>
            <person name="Fluegel L."/>
            <person name="Davis C.M."/>
            <person name="Simpson J.R."/>
            <person name="Lauterbach L."/>
            <person name="Steele A.D."/>
            <person name="Gui C."/>
            <person name="Meng S."/>
            <person name="Li G."/>
            <person name="Viehrig K."/>
            <person name="Ye F."/>
            <person name="Su P."/>
            <person name="Kiefer A.F."/>
            <person name="Nichols A."/>
            <person name="Cepeda A.J."/>
            <person name="Yan W."/>
            <person name="Fan B."/>
            <person name="Jiang Y."/>
            <person name="Adhikari A."/>
            <person name="Zheng C.-J."/>
            <person name="Schuster L."/>
            <person name="Cowan T.M."/>
            <person name="Smanski M.J."/>
            <person name="Chevrette M.G."/>
            <person name="De Carvalho L.P.S."/>
            <person name="Shen B."/>
        </authorList>
    </citation>
    <scope>NUCLEOTIDE SEQUENCE [LARGE SCALE GENOMIC DNA]</scope>
    <source>
        <strain evidence="2 3">NPDC000234</strain>
    </source>
</reference>
<dbReference type="PANTHER" id="PTHR42060">
    <property type="entry name" value="NHL REPEAT-CONTAINING PROTEIN-RELATED"/>
    <property type="match status" value="1"/>
</dbReference>
<accession>A0ABV1WY84</accession>
<proteinExistence type="predicted"/>
<sequence>MQQQRQQTARRGASGARRFPKRNVGIALAVTATAAVLVSAPSASAGTGPSYRGSVVTDVRTVAKFDFAAGEIPENITVDPDGSVTLSLLGSCAVCERTHGPELMRISASGQRTVLATGQVGEAISGNTRGSDGTVYYSVWAPGNAARNGVYKLLADGAPQRIAALPADAGPNGLAVDPAGRTLYIADSLKGIIWSVPAAGGPATPWLTDAALAPVPTEALPIGANGLRFHNGALWISNFNKGTLLRVAVTGTGTAGPIHLVTGGLPNIDDLSFLTPRSDVVFAAQNGSSSDNGPDRVVV</sequence>
<feature type="signal peptide" evidence="1">
    <location>
        <begin position="1"/>
        <end position="45"/>
    </location>
</feature>
<gene>
    <name evidence="2" type="ORF">ABT404_19795</name>
</gene>
<feature type="non-terminal residue" evidence="2">
    <location>
        <position position="299"/>
    </location>
</feature>